<keyword evidence="2" id="KW-0677">Repeat</keyword>
<evidence type="ECO:0000256" key="3">
    <source>
        <dbReference type="ARBA" id="ARBA00023157"/>
    </source>
</evidence>
<dbReference type="InterPro" id="IPR036179">
    <property type="entry name" value="Ig-like_dom_sf"/>
</dbReference>
<dbReference type="Ensembl" id="ENSMMST00000002796.1">
    <property type="protein sequence ID" value="ENSMMSP00000002562.1"/>
    <property type="gene ID" value="ENSMMSG00000001987.1"/>
</dbReference>
<name>A0A8C6CMX7_MOSMO</name>
<keyword evidence="4" id="KW-0325">Glycoprotein</keyword>
<evidence type="ECO:0000256" key="2">
    <source>
        <dbReference type="ARBA" id="ARBA00022737"/>
    </source>
</evidence>
<dbReference type="Proteomes" id="UP000694544">
    <property type="component" value="Unplaced"/>
</dbReference>
<evidence type="ECO:0000256" key="4">
    <source>
        <dbReference type="ARBA" id="ARBA00023180"/>
    </source>
</evidence>
<accession>A0A8C6CMX7</accession>
<keyword evidence="3" id="KW-1015">Disulfide bond</keyword>
<sequence>MAPPDPPPQGPPFSPSLPMGFPRAAGWGAPRPETRFLPEALPKPSLRAWPSSVVPARSSVTLRCGAPTGAASFALRKAGCVWEMVQSPDSAEARAEFHLPDVKSSHAGEYTCEYRRSGDPRVSSRPSDALLLLVTGYLRRPSLQAHRRGAVTEGHEVTLQCQRPATEQGTVLFALLKAGSAAPVQVRAPAGRETDFSLRNVSAGDSGNYSCVHCQARAPFLASQASPRLETSPPSISSDYSTGNHIRLALAVVIMVIAGALLLEAWWRQSSFSPCLPSG</sequence>
<reference evidence="8" key="1">
    <citation type="submission" date="2025-08" db="UniProtKB">
        <authorList>
            <consortium name="Ensembl"/>
        </authorList>
    </citation>
    <scope>IDENTIFICATION</scope>
</reference>
<dbReference type="Pfam" id="PF13895">
    <property type="entry name" value="Ig_2"/>
    <property type="match status" value="2"/>
</dbReference>
<evidence type="ECO:0000313" key="9">
    <source>
        <dbReference type="Proteomes" id="UP000694544"/>
    </source>
</evidence>
<dbReference type="GeneTree" id="ENSGT01150000286974"/>
<dbReference type="InterPro" id="IPR013783">
    <property type="entry name" value="Ig-like_fold"/>
</dbReference>
<dbReference type="SMART" id="SM00409">
    <property type="entry name" value="IG"/>
    <property type="match status" value="2"/>
</dbReference>
<dbReference type="SUPFAM" id="SSF48726">
    <property type="entry name" value="Immunoglobulin"/>
    <property type="match status" value="2"/>
</dbReference>
<feature type="compositionally biased region" description="Pro residues" evidence="6">
    <location>
        <begin position="1"/>
        <end position="15"/>
    </location>
</feature>
<keyword evidence="9" id="KW-1185">Reference proteome</keyword>
<dbReference type="PANTHER" id="PTHR11738:SF157">
    <property type="entry name" value="T-CELL-INTERACTING, ACTIVATING RECEPTOR ON MYELOID CELLS PROTEIN 1"/>
    <property type="match status" value="1"/>
</dbReference>
<dbReference type="Gene3D" id="2.60.40.10">
    <property type="entry name" value="Immunoglobulins"/>
    <property type="match status" value="2"/>
</dbReference>
<evidence type="ECO:0000256" key="6">
    <source>
        <dbReference type="SAM" id="MobiDB-lite"/>
    </source>
</evidence>
<evidence type="ECO:0000256" key="5">
    <source>
        <dbReference type="ARBA" id="ARBA00023319"/>
    </source>
</evidence>
<dbReference type="InterPro" id="IPR003599">
    <property type="entry name" value="Ig_sub"/>
</dbReference>
<evidence type="ECO:0000259" key="7">
    <source>
        <dbReference type="PROSITE" id="PS50835"/>
    </source>
</evidence>
<dbReference type="InterPro" id="IPR003598">
    <property type="entry name" value="Ig_sub2"/>
</dbReference>
<dbReference type="InterPro" id="IPR050412">
    <property type="entry name" value="Ig-like_Receptors_ImmuneReg"/>
</dbReference>
<proteinExistence type="predicted"/>
<keyword evidence="5" id="KW-0393">Immunoglobulin domain</keyword>
<dbReference type="AlphaFoldDB" id="A0A8C6CMX7"/>
<dbReference type="GO" id="GO:0002764">
    <property type="term" value="P:immune response-regulating signaling pathway"/>
    <property type="evidence" value="ECO:0007669"/>
    <property type="project" value="TreeGrafter"/>
</dbReference>
<dbReference type="GO" id="GO:0005886">
    <property type="term" value="C:plasma membrane"/>
    <property type="evidence" value="ECO:0007669"/>
    <property type="project" value="TreeGrafter"/>
</dbReference>
<reference evidence="8" key="2">
    <citation type="submission" date="2025-09" db="UniProtKB">
        <authorList>
            <consortium name="Ensembl"/>
        </authorList>
    </citation>
    <scope>IDENTIFICATION</scope>
</reference>
<dbReference type="PANTHER" id="PTHR11738">
    <property type="entry name" value="MHC CLASS I NK CELL RECEPTOR"/>
    <property type="match status" value="1"/>
</dbReference>
<feature type="domain" description="Ig-like" evidence="7">
    <location>
        <begin position="141"/>
        <end position="211"/>
    </location>
</feature>
<dbReference type="FunFam" id="2.60.40.10:FF:000049">
    <property type="entry name" value="Leukocyte immunoglobulin-like receptor subfamily B member 1"/>
    <property type="match status" value="1"/>
</dbReference>
<dbReference type="InterPro" id="IPR007110">
    <property type="entry name" value="Ig-like_dom"/>
</dbReference>
<protein>
    <recommendedName>
        <fullName evidence="7">Ig-like domain-containing protein</fullName>
    </recommendedName>
</protein>
<keyword evidence="1" id="KW-0732">Signal</keyword>
<dbReference type="FunFam" id="2.60.40.10:FF:000033">
    <property type="entry name" value="Killer cell immunoglobulin-like receptor"/>
    <property type="match status" value="1"/>
</dbReference>
<evidence type="ECO:0000256" key="1">
    <source>
        <dbReference type="ARBA" id="ARBA00022729"/>
    </source>
</evidence>
<feature type="domain" description="Ig-like" evidence="7">
    <location>
        <begin position="38"/>
        <end position="123"/>
    </location>
</feature>
<evidence type="ECO:0000313" key="8">
    <source>
        <dbReference type="Ensembl" id="ENSMMSP00000002562.1"/>
    </source>
</evidence>
<dbReference type="PROSITE" id="PS50835">
    <property type="entry name" value="IG_LIKE"/>
    <property type="match status" value="2"/>
</dbReference>
<organism evidence="8 9">
    <name type="scientific">Moschus moschiferus</name>
    <name type="common">Siberian musk deer</name>
    <name type="synonym">Moschus sibiricus</name>
    <dbReference type="NCBI Taxonomy" id="68415"/>
    <lineage>
        <taxon>Eukaryota</taxon>
        <taxon>Metazoa</taxon>
        <taxon>Chordata</taxon>
        <taxon>Craniata</taxon>
        <taxon>Vertebrata</taxon>
        <taxon>Euteleostomi</taxon>
        <taxon>Mammalia</taxon>
        <taxon>Eutheria</taxon>
        <taxon>Laurasiatheria</taxon>
        <taxon>Artiodactyla</taxon>
        <taxon>Ruminantia</taxon>
        <taxon>Pecora</taxon>
        <taxon>Moschidae</taxon>
        <taxon>Moschus</taxon>
    </lineage>
</organism>
<dbReference type="SMART" id="SM00408">
    <property type="entry name" value="IGc2"/>
    <property type="match status" value="2"/>
</dbReference>
<feature type="region of interest" description="Disordered" evidence="6">
    <location>
        <begin position="1"/>
        <end position="31"/>
    </location>
</feature>